<accession>E4PUX1</accession>
<keyword evidence="3" id="KW-1185">Reference proteome</keyword>
<evidence type="ECO:0000313" key="3">
    <source>
        <dbReference type="Proteomes" id="UP000008712"/>
    </source>
</evidence>
<feature type="coiled-coil region" evidence="1">
    <location>
        <begin position="10"/>
        <end position="37"/>
    </location>
</feature>
<evidence type="ECO:0000313" key="2">
    <source>
        <dbReference type="EMBL" id="ADR24538.1"/>
    </source>
</evidence>
<reference evidence="2 3" key="2">
    <citation type="journal article" date="2012" name="J. Bacteriol.">
        <title>Complete Genome Sequences of Mycoplasma leachii Strain PG50T and the Pathogenic Mycoplasma mycoides subsp. mycoides Small Colony Biotype Strain Gladysdale.</title>
        <authorList>
            <person name="Wise K.S."/>
            <person name="Calcutt M.J."/>
            <person name="Foecking M.F."/>
            <person name="Madupu R."/>
            <person name="Deboy R.T."/>
            <person name="Roske K."/>
            <person name="Hvinden M.L."/>
            <person name="Martin T.R."/>
            <person name="Durkin A.S."/>
            <person name="Glass J.I."/>
            <person name="Methe B.A."/>
        </authorList>
    </citation>
    <scope>NUCLEOTIDE SEQUENCE [LARGE SCALE GENOMIC DNA]</scope>
    <source>
        <strain evidence="3">DSM 21131 / NCTC 10133 / N29 / PG50</strain>
    </source>
</reference>
<proteinExistence type="predicted"/>
<protein>
    <submittedName>
        <fullName evidence="2">Uncharacterized protein</fullName>
    </submittedName>
</protein>
<name>E4PUX1_MYCLG</name>
<organism evidence="2 3">
    <name type="scientific">Mycoplasma leachii (strain DSM 21131 / NCTC 10133 / N29 / PG50)</name>
    <dbReference type="NCBI Taxonomy" id="880447"/>
    <lineage>
        <taxon>Bacteria</taxon>
        <taxon>Bacillati</taxon>
        <taxon>Mycoplasmatota</taxon>
        <taxon>Mollicutes</taxon>
        <taxon>Mycoplasmataceae</taxon>
        <taxon>Mycoplasma</taxon>
    </lineage>
</organism>
<keyword evidence="1" id="KW-0175">Coiled coil</keyword>
<sequence>MNKEIINPEIEEKNIHIKKSEQNLDSLKITKKQFKYKKTNFSWINFKFNRGSHRIFDKCFLYIWFKSVTHIHQTTWDI</sequence>
<reference evidence="3" key="1">
    <citation type="submission" date="2010-07" db="EMBL/GenBank/DDBJ databases">
        <title>Genome sequence of Mycoplasma leachii PG50 MU clone A8.</title>
        <authorList>
            <person name="Wise K."/>
            <person name="Calcutt M.J."/>
            <person name="Foecking M.F."/>
            <person name="Madupu R."/>
            <person name="DeBoy R.T."/>
            <person name="Roske K."/>
            <person name="Martin T.R."/>
            <person name="Hvinden M.L."/>
            <person name="Durkin A.S."/>
            <person name="Glass J."/>
            <person name="Methe B.A."/>
        </authorList>
    </citation>
    <scope>NUCLEOTIDE SEQUENCE [LARGE SCALE GENOMIC DNA]</scope>
    <source>
        <strain evidence="3">DSM 21131 / NCTC 10133 / N29 / PG50</strain>
    </source>
</reference>
<dbReference type="KEGG" id="mlc:MSB_A0723"/>
<dbReference type="AlphaFoldDB" id="E4PUX1"/>
<gene>
    <name evidence="2" type="ordered locus">MSB_A0723</name>
</gene>
<dbReference type="Proteomes" id="UP000008712">
    <property type="component" value="Chromosome"/>
</dbReference>
<evidence type="ECO:0000256" key="1">
    <source>
        <dbReference type="SAM" id="Coils"/>
    </source>
</evidence>
<dbReference type="EMBL" id="CP002108">
    <property type="protein sequence ID" value="ADR24538.1"/>
    <property type="molecule type" value="Genomic_DNA"/>
</dbReference>
<dbReference type="HOGENOM" id="CLU_2618229_0_0_14"/>